<gene>
    <name evidence="1" type="ORF">ABT272_43440</name>
</gene>
<keyword evidence="2" id="KW-1185">Reference proteome</keyword>
<dbReference type="RefSeq" id="WP_352066259.1">
    <property type="nucleotide sequence ID" value="NZ_JBEPAZ010000113.1"/>
</dbReference>
<sequence length="119" mass="12540">MLGAALAPGLARRTEGLRSAGPVSRPKLSGALFAVLEQDLQKGPVAQGWPDQTWTLARIKTLIGCRFHPAELSYELFSDSNFEGGFAAFSGAGEDFNLTQLPGIANMGGKVSSSPFSVK</sequence>
<name>A0ABV1UL26_9ACTN</name>
<dbReference type="EMBL" id="JBEPAZ010000113">
    <property type="protein sequence ID" value="MER6434433.1"/>
    <property type="molecule type" value="Genomic_DNA"/>
</dbReference>
<evidence type="ECO:0000313" key="1">
    <source>
        <dbReference type="EMBL" id="MER6434433.1"/>
    </source>
</evidence>
<evidence type="ECO:0000313" key="2">
    <source>
        <dbReference type="Proteomes" id="UP001470023"/>
    </source>
</evidence>
<accession>A0ABV1UL26</accession>
<dbReference type="Proteomes" id="UP001470023">
    <property type="component" value="Unassembled WGS sequence"/>
</dbReference>
<protein>
    <submittedName>
        <fullName evidence="1">Uncharacterized protein</fullName>
    </submittedName>
</protein>
<organism evidence="1 2">
    <name type="scientific">Streptomyces sp. 900105245</name>
    <dbReference type="NCBI Taxonomy" id="3154379"/>
    <lineage>
        <taxon>Bacteria</taxon>
        <taxon>Bacillati</taxon>
        <taxon>Actinomycetota</taxon>
        <taxon>Actinomycetes</taxon>
        <taxon>Kitasatosporales</taxon>
        <taxon>Streptomycetaceae</taxon>
        <taxon>Streptomyces</taxon>
    </lineage>
</organism>
<comment type="caution">
    <text evidence="1">The sequence shown here is derived from an EMBL/GenBank/DDBJ whole genome shotgun (WGS) entry which is preliminary data.</text>
</comment>
<proteinExistence type="predicted"/>
<reference evidence="1 2" key="1">
    <citation type="submission" date="2024-06" db="EMBL/GenBank/DDBJ databases">
        <title>The Natural Products Discovery Center: Release of the First 8490 Sequenced Strains for Exploring Actinobacteria Biosynthetic Diversity.</title>
        <authorList>
            <person name="Kalkreuter E."/>
            <person name="Kautsar S.A."/>
            <person name="Yang D."/>
            <person name="Bader C.D."/>
            <person name="Teijaro C.N."/>
            <person name="Fluegel L."/>
            <person name="Davis C.M."/>
            <person name="Simpson J.R."/>
            <person name="Lauterbach L."/>
            <person name="Steele A.D."/>
            <person name="Gui C."/>
            <person name="Meng S."/>
            <person name="Li G."/>
            <person name="Viehrig K."/>
            <person name="Ye F."/>
            <person name="Su P."/>
            <person name="Kiefer A.F."/>
            <person name="Nichols A."/>
            <person name="Cepeda A.J."/>
            <person name="Yan W."/>
            <person name="Fan B."/>
            <person name="Jiang Y."/>
            <person name="Adhikari A."/>
            <person name="Zheng C.-J."/>
            <person name="Schuster L."/>
            <person name="Cowan T.M."/>
            <person name="Smanski M.J."/>
            <person name="Chevrette M.G."/>
            <person name="De Carvalho L.P.S."/>
            <person name="Shen B."/>
        </authorList>
    </citation>
    <scope>NUCLEOTIDE SEQUENCE [LARGE SCALE GENOMIC DNA]</scope>
    <source>
        <strain evidence="1 2">NPDC001166</strain>
    </source>
</reference>